<gene>
    <name evidence="6" type="ORF">TRUGW13939_10326</name>
</gene>
<evidence type="ECO:0000259" key="4">
    <source>
        <dbReference type="Pfam" id="PF01764"/>
    </source>
</evidence>
<keyword evidence="1 3" id="KW-0732">Signal</keyword>
<dbReference type="InterPro" id="IPR002921">
    <property type="entry name" value="Fungal_lipase-type"/>
</dbReference>
<sequence length="305" mass="33174">MHLTIPILLSVAMALGYAVPASSLQARDILANELSQFKFWAQYAAAAYCEENYIGQTGSKLTCWAENCPLVESADATIVYDFSNITITDTSGFVALDKTTKAVILSFRGSYSVRNWISDVTFPHIALNLCDGCFAELGFWSSWEVVRNPVSAVINETLSMYPDFELVVVGHSLGAAVATLAATDLRSKGHTSAALYAFAAPRVANPALAQHITMQGNNYRFTHTSDPVPKLPLLSMGYVHVSPEYYITSPNNATVSVEDVEVLKGEVNFEGNTGTGLPSLEDVSDHHWYFERTDGCIAPGLPFRA</sequence>
<dbReference type="GO" id="GO:0016042">
    <property type="term" value="P:lipid catabolic process"/>
    <property type="evidence" value="ECO:0007669"/>
    <property type="project" value="InterPro"/>
</dbReference>
<dbReference type="InterPro" id="IPR029058">
    <property type="entry name" value="AB_hydrolase_fold"/>
</dbReference>
<feature type="domain" description="Fungal lipase-type" evidence="4">
    <location>
        <begin position="105"/>
        <end position="234"/>
    </location>
</feature>
<dbReference type="SUPFAM" id="SSF53474">
    <property type="entry name" value="alpha/beta-Hydrolases"/>
    <property type="match status" value="1"/>
</dbReference>
<dbReference type="KEGG" id="trg:TRUGW13939_10326"/>
<dbReference type="RefSeq" id="XP_035349331.1">
    <property type="nucleotide sequence ID" value="XM_035493438.1"/>
</dbReference>
<dbReference type="OrthoDB" id="426718at2759"/>
<keyword evidence="7" id="KW-1185">Reference proteome</keyword>
<dbReference type="InterPro" id="IPR005592">
    <property type="entry name" value="Mono/diacylglycerol_lipase_N"/>
</dbReference>
<dbReference type="InterPro" id="IPR051299">
    <property type="entry name" value="AB_hydrolase_lip/est"/>
</dbReference>
<dbReference type="GeneID" id="55997806"/>
<dbReference type="Pfam" id="PF01764">
    <property type="entry name" value="Lipase_3"/>
    <property type="match status" value="1"/>
</dbReference>
<dbReference type="Gene3D" id="3.40.50.1820">
    <property type="entry name" value="alpha/beta hydrolase"/>
    <property type="match status" value="1"/>
</dbReference>
<dbReference type="PANTHER" id="PTHR46640">
    <property type="entry name" value="TRIACYLGLYCEROL LIPASE, PUTATIVE (AFU_ORTHOLOGUE AFUA_6G06510)-RELATED"/>
    <property type="match status" value="1"/>
</dbReference>
<organism evidence="6 7">
    <name type="scientific">Talaromyces rugulosus</name>
    <name type="common">Penicillium rugulosum</name>
    <dbReference type="NCBI Taxonomy" id="121627"/>
    <lineage>
        <taxon>Eukaryota</taxon>
        <taxon>Fungi</taxon>
        <taxon>Dikarya</taxon>
        <taxon>Ascomycota</taxon>
        <taxon>Pezizomycotina</taxon>
        <taxon>Eurotiomycetes</taxon>
        <taxon>Eurotiomycetidae</taxon>
        <taxon>Eurotiales</taxon>
        <taxon>Trichocomaceae</taxon>
        <taxon>Talaromyces</taxon>
        <taxon>Talaromyces sect. Islandici</taxon>
    </lineage>
</organism>
<feature type="domain" description="Mono-/di-acylglycerol lipase N-terminal" evidence="5">
    <location>
        <begin position="14"/>
        <end position="78"/>
    </location>
</feature>
<protein>
    <recommendedName>
        <fullName evidence="8">Fungal lipase-like domain-containing protein</fullName>
    </recommendedName>
</protein>
<dbReference type="AlphaFoldDB" id="A0A7H8RAM5"/>
<accession>A0A7H8RAM5</accession>
<evidence type="ECO:0000313" key="6">
    <source>
        <dbReference type="EMBL" id="QKX63157.1"/>
    </source>
</evidence>
<dbReference type="GO" id="GO:0016787">
    <property type="term" value="F:hydrolase activity"/>
    <property type="evidence" value="ECO:0007669"/>
    <property type="project" value="UniProtKB-KW"/>
</dbReference>
<evidence type="ECO:0000256" key="1">
    <source>
        <dbReference type="ARBA" id="ARBA00022729"/>
    </source>
</evidence>
<proteinExistence type="predicted"/>
<reference evidence="7" key="1">
    <citation type="submission" date="2020-06" db="EMBL/GenBank/DDBJ databases">
        <title>A chromosome-scale genome assembly of Talaromyces rugulosus W13939.</title>
        <authorList>
            <person name="Wang B."/>
            <person name="Guo L."/>
            <person name="Ye K."/>
            <person name="Wang L."/>
        </authorList>
    </citation>
    <scope>NUCLEOTIDE SEQUENCE [LARGE SCALE GENOMIC DNA]</scope>
    <source>
        <strain evidence="7">W13939</strain>
    </source>
</reference>
<dbReference type="CDD" id="cd00519">
    <property type="entry name" value="Lipase_3"/>
    <property type="match status" value="1"/>
</dbReference>
<evidence type="ECO:0000256" key="2">
    <source>
        <dbReference type="ARBA" id="ARBA00022801"/>
    </source>
</evidence>
<name>A0A7H8RAM5_TALRU</name>
<evidence type="ECO:0000256" key="3">
    <source>
        <dbReference type="SAM" id="SignalP"/>
    </source>
</evidence>
<dbReference type="Pfam" id="PF03893">
    <property type="entry name" value="Lipase3_N"/>
    <property type="match status" value="1"/>
</dbReference>
<evidence type="ECO:0008006" key="8">
    <source>
        <dbReference type="Google" id="ProtNLM"/>
    </source>
</evidence>
<dbReference type="EMBL" id="CP055902">
    <property type="protein sequence ID" value="QKX63157.1"/>
    <property type="molecule type" value="Genomic_DNA"/>
</dbReference>
<dbReference type="PANTHER" id="PTHR46640:SF1">
    <property type="entry name" value="FUNGAL LIPASE-LIKE DOMAIN-CONTAINING PROTEIN-RELATED"/>
    <property type="match status" value="1"/>
</dbReference>
<feature type="signal peptide" evidence="3">
    <location>
        <begin position="1"/>
        <end position="18"/>
    </location>
</feature>
<evidence type="ECO:0000313" key="7">
    <source>
        <dbReference type="Proteomes" id="UP000509510"/>
    </source>
</evidence>
<dbReference type="Proteomes" id="UP000509510">
    <property type="component" value="Chromosome V"/>
</dbReference>
<keyword evidence="2" id="KW-0378">Hydrolase</keyword>
<feature type="chain" id="PRO_5028829391" description="Fungal lipase-like domain-containing protein" evidence="3">
    <location>
        <begin position="19"/>
        <end position="305"/>
    </location>
</feature>
<evidence type="ECO:0000259" key="5">
    <source>
        <dbReference type="Pfam" id="PF03893"/>
    </source>
</evidence>